<comment type="caution">
    <text evidence="20">The sequence shown here is derived from an EMBL/GenBank/DDBJ whole genome shotgun (WGS) entry which is preliminary data.</text>
</comment>
<evidence type="ECO:0000256" key="16">
    <source>
        <dbReference type="ARBA" id="ARBA00038892"/>
    </source>
</evidence>
<organism evidence="20 21">
    <name type="scientific">Hortaea werneckii</name>
    <name type="common">Black yeast</name>
    <name type="synonym">Cladosporium werneckii</name>
    <dbReference type="NCBI Taxonomy" id="91943"/>
    <lineage>
        <taxon>Eukaryota</taxon>
        <taxon>Fungi</taxon>
        <taxon>Dikarya</taxon>
        <taxon>Ascomycota</taxon>
        <taxon>Pezizomycotina</taxon>
        <taxon>Dothideomycetes</taxon>
        <taxon>Dothideomycetidae</taxon>
        <taxon>Mycosphaerellales</taxon>
        <taxon>Teratosphaeriaceae</taxon>
        <taxon>Hortaea</taxon>
    </lineage>
</organism>
<feature type="transmembrane region" description="Helical" evidence="18">
    <location>
        <begin position="247"/>
        <end position="267"/>
    </location>
</feature>
<evidence type="ECO:0000256" key="11">
    <source>
        <dbReference type="ARBA" id="ARBA00023098"/>
    </source>
</evidence>
<evidence type="ECO:0000256" key="6">
    <source>
        <dbReference type="ARBA" id="ARBA00022857"/>
    </source>
</evidence>
<dbReference type="EMBL" id="QWIM01001324">
    <property type="protein sequence ID" value="RMY26986.1"/>
    <property type="molecule type" value="Genomic_DNA"/>
</dbReference>
<feature type="transmembrane region" description="Helical" evidence="18">
    <location>
        <begin position="56"/>
        <end position="79"/>
    </location>
</feature>
<dbReference type="GO" id="GO:0000246">
    <property type="term" value="F:Delta24(24-1) sterol reductase activity"/>
    <property type="evidence" value="ECO:0007669"/>
    <property type="project" value="UniProtKB-EC"/>
</dbReference>
<dbReference type="AlphaFoldDB" id="A0A3M7AHD9"/>
<dbReference type="GO" id="GO:0005789">
    <property type="term" value="C:endoplasmic reticulum membrane"/>
    <property type="evidence" value="ECO:0007669"/>
    <property type="project" value="UniProtKB-SubCell"/>
</dbReference>
<evidence type="ECO:0000256" key="5">
    <source>
        <dbReference type="ARBA" id="ARBA00022824"/>
    </source>
</evidence>
<proteinExistence type="inferred from homology"/>
<keyword evidence="8 18" id="KW-1133">Transmembrane helix</keyword>
<dbReference type="FunFam" id="1.20.120.1630:FF:000003">
    <property type="entry name" value="C-24(28) sterol reductase"/>
    <property type="match status" value="1"/>
</dbReference>
<evidence type="ECO:0000256" key="1">
    <source>
        <dbReference type="ARBA" id="ARBA00004477"/>
    </source>
</evidence>
<evidence type="ECO:0000256" key="18">
    <source>
        <dbReference type="RuleBase" id="RU369120"/>
    </source>
</evidence>
<dbReference type="PANTHER" id="PTHR21257">
    <property type="entry name" value="DELTA(14)-STEROL REDUCTASE"/>
    <property type="match status" value="1"/>
</dbReference>
<evidence type="ECO:0000256" key="2">
    <source>
        <dbReference type="ARBA" id="ARBA00005402"/>
    </source>
</evidence>
<comment type="subcellular location">
    <subcellularLocation>
        <location evidence="1">Endoplasmic reticulum membrane</location>
        <topology evidence="1">Multi-pass membrane protein</topology>
    </subcellularLocation>
</comment>
<evidence type="ECO:0000256" key="17">
    <source>
        <dbReference type="ARBA" id="ARBA00048918"/>
    </source>
</evidence>
<accession>A0A3M7AHD9</accession>
<evidence type="ECO:0000256" key="4">
    <source>
        <dbReference type="ARBA" id="ARBA00022692"/>
    </source>
</evidence>
<keyword evidence="14 18" id="KW-0753">Steroid metabolism</keyword>
<dbReference type="Gene3D" id="1.20.120.1630">
    <property type="match status" value="1"/>
</dbReference>
<evidence type="ECO:0000256" key="15">
    <source>
        <dbReference type="ARBA" id="ARBA00029435"/>
    </source>
</evidence>
<sequence length="497" mass="57521">MAASMLPKLDREPPICGIPLDLLRHMSSVGERKRRQPTSGKAGINAHEGAGQHPEVIFGGSLGVSSMMIGFPLLMWFMWIGAAHYDGAIPSEPDMTWIEYGEHLFSLVYQHAYPGRKAWLIYWTFLLAQAFMYVNLPGGVYSKGKPLPHEGGKQITYYCNGVTSFYTSIAVTCALHTTGIFPIDTIIDEFGPLLSVSIISGTLVAIVAYISAMLRGRQHRMTGHIIYDFFMGAELNPRFGDWLDFKMFFMVRLPWFTLFFLSAATAAKQYEEYGYMSAEVLFVVMAHFLYANACCKGEEMIVVTWDIFYEKWGFMLIFWNMSGVPLSYCHCTLFLAYHDPATYAWSPTYLFVLYSSYIFMYWVWDTSMSQRTFFRAQERGHHQHRNTFPQLPWRHVKNPQKIETPTGDSLLVDGWFKHARKIPYTCDIYFAIAWGAVTGFRSPFPWFYPVFFTVMVLHRAYRDIERCRAKYGKYWAEYERRVPYLLIPVSPFEMSNR</sequence>
<comment type="similarity">
    <text evidence="2 18">Belongs to the ERG4/ERG24 family.</text>
</comment>
<feature type="transmembrane region" description="Helical" evidence="18">
    <location>
        <begin position="312"/>
        <end position="337"/>
    </location>
</feature>
<evidence type="ECO:0000256" key="10">
    <source>
        <dbReference type="ARBA" id="ARBA00023011"/>
    </source>
</evidence>
<keyword evidence="5" id="KW-0256">Endoplasmic reticulum</keyword>
<keyword evidence="12 18" id="KW-0472">Membrane</keyword>
<keyword evidence="7 18" id="KW-0752">Steroid biosynthesis</keyword>
<keyword evidence="10 18" id="KW-0756">Sterol biosynthesis</keyword>
<keyword evidence="11 18" id="KW-0443">Lipid metabolism</keyword>
<evidence type="ECO:0000256" key="8">
    <source>
        <dbReference type="ARBA" id="ARBA00022989"/>
    </source>
</evidence>
<feature type="transmembrane region" description="Helical" evidence="18">
    <location>
        <begin position="446"/>
        <end position="461"/>
    </location>
</feature>
<comment type="pathway">
    <text evidence="15 18">Steroid metabolism; ergosterol biosynthesis.</text>
</comment>
<evidence type="ECO:0000256" key="12">
    <source>
        <dbReference type="ARBA" id="ARBA00023136"/>
    </source>
</evidence>
<keyword evidence="6" id="KW-0521">NADP</keyword>
<reference evidence="20 21" key="1">
    <citation type="journal article" date="2018" name="BMC Genomics">
        <title>Genomic evidence for intraspecific hybridization in a clonal and extremely halotolerant yeast.</title>
        <authorList>
            <person name="Gostincar C."/>
            <person name="Stajich J.E."/>
            <person name="Zupancic J."/>
            <person name="Zalar P."/>
            <person name="Gunde-Cimerman N."/>
        </authorList>
    </citation>
    <scope>NUCLEOTIDE SEQUENCE [LARGE SCALE GENOMIC DNA]</scope>
    <source>
        <strain evidence="20 21">EXF-6651</strain>
    </source>
</reference>
<dbReference type="EC" id="1.3.1.71" evidence="16 18"/>
<evidence type="ECO:0000256" key="7">
    <source>
        <dbReference type="ARBA" id="ARBA00022955"/>
    </source>
</evidence>
<evidence type="ECO:0000256" key="19">
    <source>
        <dbReference type="SAM" id="MobiDB-lite"/>
    </source>
</evidence>
<evidence type="ECO:0000256" key="9">
    <source>
        <dbReference type="ARBA" id="ARBA00023002"/>
    </source>
</evidence>
<dbReference type="GO" id="GO:0006696">
    <property type="term" value="P:ergosterol biosynthetic process"/>
    <property type="evidence" value="ECO:0007669"/>
    <property type="project" value="UniProtKB-ARBA"/>
</dbReference>
<feature type="transmembrane region" description="Helical" evidence="18">
    <location>
        <begin position="343"/>
        <end position="364"/>
    </location>
</feature>
<evidence type="ECO:0000256" key="14">
    <source>
        <dbReference type="ARBA" id="ARBA00023221"/>
    </source>
</evidence>
<keyword evidence="4 18" id="KW-0812">Transmembrane</keyword>
<dbReference type="PANTHER" id="PTHR21257:SF31">
    <property type="entry name" value="DELTA(24(24(1)))-STEROL REDUCTASE ERG4"/>
    <property type="match status" value="1"/>
</dbReference>
<dbReference type="InterPro" id="IPR001171">
    <property type="entry name" value="ERG24_DHCR-like"/>
</dbReference>
<dbReference type="Proteomes" id="UP000276864">
    <property type="component" value="Unassembled WGS sequence"/>
</dbReference>
<feature type="region of interest" description="Disordered" evidence="19">
    <location>
        <begin position="29"/>
        <end position="48"/>
    </location>
</feature>
<name>A0A3M7AHD9_HORWE</name>
<dbReference type="Pfam" id="PF01222">
    <property type="entry name" value="ERG4_ERG24"/>
    <property type="match status" value="1"/>
</dbReference>
<comment type="catalytic activity">
    <reaction evidence="17">
        <text>ergosterol + NADP(+) = ergosta-5,7,22,24(28)-tetraen-3beta-ol + NADPH + H(+)</text>
        <dbReference type="Rhea" id="RHEA:18501"/>
        <dbReference type="ChEBI" id="CHEBI:15378"/>
        <dbReference type="ChEBI" id="CHEBI:16933"/>
        <dbReference type="ChEBI" id="CHEBI:18249"/>
        <dbReference type="ChEBI" id="CHEBI:57783"/>
        <dbReference type="ChEBI" id="CHEBI:58349"/>
        <dbReference type="EC" id="1.3.1.71"/>
    </reaction>
    <physiologicalReaction direction="right-to-left" evidence="17">
        <dbReference type="Rhea" id="RHEA:18503"/>
    </physiologicalReaction>
</comment>
<keyword evidence="13 18" id="KW-1207">Sterol metabolism</keyword>
<dbReference type="PROSITE" id="PS01018">
    <property type="entry name" value="STEROL_REDUCT_2"/>
    <property type="match status" value="1"/>
</dbReference>
<evidence type="ECO:0000256" key="3">
    <source>
        <dbReference type="ARBA" id="ARBA00022516"/>
    </source>
</evidence>
<protein>
    <recommendedName>
        <fullName evidence="16 18">Delta(24(24(1)))-sterol reductase</fullName>
        <ecNumber evidence="16 18">1.3.1.71</ecNumber>
    </recommendedName>
    <alternativeName>
        <fullName evidence="18">C-24(28) sterol reductase</fullName>
    </alternativeName>
    <alternativeName>
        <fullName evidence="18">Sterol Delta(24(28))-reductase</fullName>
    </alternativeName>
</protein>
<feature type="transmembrane region" description="Helical" evidence="18">
    <location>
        <begin position="193"/>
        <end position="214"/>
    </location>
</feature>
<keyword evidence="3 18" id="KW-0444">Lipid biosynthesis</keyword>
<evidence type="ECO:0000313" key="20">
    <source>
        <dbReference type="EMBL" id="RMY26986.1"/>
    </source>
</evidence>
<evidence type="ECO:0000256" key="13">
    <source>
        <dbReference type="ARBA" id="ARBA00023166"/>
    </source>
</evidence>
<dbReference type="InterPro" id="IPR018083">
    <property type="entry name" value="Sterol_reductase_CS"/>
</dbReference>
<feature type="transmembrane region" description="Helical" evidence="18">
    <location>
        <begin position="157"/>
        <end position="181"/>
    </location>
</feature>
<evidence type="ECO:0000313" key="21">
    <source>
        <dbReference type="Proteomes" id="UP000276864"/>
    </source>
</evidence>
<gene>
    <name evidence="20" type="ORF">D0866_10463</name>
</gene>
<feature type="transmembrane region" description="Helical" evidence="18">
    <location>
        <begin position="119"/>
        <end position="136"/>
    </location>
</feature>
<dbReference type="PROSITE" id="PS01017">
    <property type="entry name" value="STEROL_REDUCT_1"/>
    <property type="match status" value="1"/>
</dbReference>
<keyword evidence="9 18" id="KW-0560">Oxidoreductase</keyword>